<feature type="transmembrane region" description="Helical" evidence="7">
    <location>
        <begin position="275"/>
        <end position="296"/>
    </location>
</feature>
<feature type="transmembrane region" description="Helical" evidence="7">
    <location>
        <begin position="222"/>
        <end position="255"/>
    </location>
</feature>
<keyword evidence="5 7" id="KW-1133">Transmembrane helix</keyword>
<comment type="subcellular location">
    <subcellularLocation>
        <location evidence="1">Cell membrane</location>
        <topology evidence="1">Multi-pass membrane protein</topology>
    </subcellularLocation>
</comment>
<evidence type="ECO:0000256" key="6">
    <source>
        <dbReference type="ARBA" id="ARBA00023136"/>
    </source>
</evidence>
<dbReference type="InterPro" id="IPR025966">
    <property type="entry name" value="OppC_N"/>
</dbReference>
<evidence type="ECO:0000256" key="2">
    <source>
        <dbReference type="ARBA" id="ARBA00022448"/>
    </source>
</evidence>
<evidence type="ECO:0000256" key="7">
    <source>
        <dbReference type="SAM" id="Phobius"/>
    </source>
</evidence>
<dbReference type="PANTHER" id="PTHR43386:SF1">
    <property type="entry name" value="D,D-DIPEPTIDE TRANSPORT SYSTEM PERMEASE PROTEIN DDPC-RELATED"/>
    <property type="match status" value="1"/>
</dbReference>
<dbReference type="EMBL" id="VSSQ01000054">
    <property type="protein sequence ID" value="MPL70684.1"/>
    <property type="molecule type" value="Genomic_DNA"/>
</dbReference>
<keyword evidence="3" id="KW-1003">Cell membrane</keyword>
<dbReference type="InterPro" id="IPR000515">
    <property type="entry name" value="MetI-like"/>
</dbReference>
<dbReference type="PANTHER" id="PTHR43386">
    <property type="entry name" value="OLIGOPEPTIDE TRANSPORT SYSTEM PERMEASE PROTEIN APPC"/>
    <property type="match status" value="1"/>
</dbReference>
<evidence type="ECO:0000313" key="9">
    <source>
        <dbReference type="EMBL" id="MPL70684.1"/>
    </source>
</evidence>
<comment type="caution">
    <text evidence="9">The sequence shown here is derived from an EMBL/GenBank/DDBJ whole genome shotgun (WGS) entry which is preliminary data.</text>
</comment>
<sequence>MQSPEITSSNIRRAIKRTGKNLGQFWRRFSRNKLATISLIFILIVALIAIFADLFYSYDFVTANSLENAFLKPGETGIVYFQEQEIEHRFLLGSDNYGRDILGRILHGARVSMIIGFVAVLFALTLGGTLGAIAGYKGGWIDTLIMRITDILLSIPMIMLSIAIVAAMGNSFFNLLVAISITLAPRYIRIVRASIITIKDQEFVEAAKCIGASDMRIVFRHILINITAPIIVQSTLNVGTAILWTSFLSFLGLGIMPPKPEWGNMLSEAREFIQYAPHTLFAPGIAILLTVLAYNLMGDGLRDALDPKLKR</sequence>
<dbReference type="PROSITE" id="PS50928">
    <property type="entry name" value="ABC_TM1"/>
    <property type="match status" value="1"/>
</dbReference>
<dbReference type="Pfam" id="PF00528">
    <property type="entry name" value="BPD_transp_1"/>
    <property type="match status" value="1"/>
</dbReference>
<feature type="transmembrane region" description="Helical" evidence="7">
    <location>
        <begin position="34"/>
        <end position="56"/>
    </location>
</feature>
<evidence type="ECO:0000256" key="1">
    <source>
        <dbReference type="ARBA" id="ARBA00004651"/>
    </source>
</evidence>
<reference evidence="9" key="1">
    <citation type="submission" date="2019-08" db="EMBL/GenBank/DDBJ databases">
        <authorList>
            <person name="Kucharzyk K."/>
            <person name="Murdoch R.W."/>
            <person name="Higgins S."/>
            <person name="Loffler F."/>
        </authorList>
    </citation>
    <scope>NUCLEOTIDE SEQUENCE</scope>
</reference>
<evidence type="ECO:0000256" key="5">
    <source>
        <dbReference type="ARBA" id="ARBA00022989"/>
    </source>
</evidence>
<evidence type="ECO:0000256" key="4">
    <source>
        <dbReference type="ARBA" id="ARBA00022692"/>
    </source>
</evidence>
<keyword evidence="4 7" id="KW-0812">Transmembrane</keyword>
<dbReference type="InterPro" id="IPR050366">
    <property type="entry name" value="BP-dependent_transpt_permease"/>
</dbReference>
<protein>
    <submittedName>
        <fullName evidence="9">Glutathione transport system permease protein GsiD</fullName>
    </submittedName>
</protein>
<keyword evidence="6 7" id="KW-0472">Membrane</keyword>
<accession>A0A644TUS7</accession>
<evidence type="ECO:0000259" key="8">
    <source>
        <dbReference type="PROSITE" id="PS50928"/>
    </source>
</evidence>
<organism evidence="9">
    <name type="scientific">bioreactor metagenome</name>
    <dbReference type="NCBI Taxonomy" id="1076179"/>
    <lineage>
        <taxon>unclassified sequences</taxon>
        <taxon>metagenomes</taxon>
        <taxon>ecological metagenomes</taxon>
    </lineage>
</organism>
<feature type="transmembrane region" description="Helical" evidence="7">
    <location>
        <begin position="148"/>
        <end position="166"/>
    </location>
</feature>
<keyword evidence="2" id="KW-0813">Transport</keyword>
<dbReference type="GO" id="GO:0005886">
    <property type="term" value="C:plasma membrane"/>
    <property type="evidence" value="ECO:0007669"/>
    <property type="project" value="UniProtKB-SubCell"/>
</dbReference>
<dbReference type="SUPFAM" id="SSF161098">
    <property type="entry name" value="MetI-like"/>
    <property type="match status" value="1"/>
</dbReference>
<feature type="domain" description="ABC transmembrane type-1" evidence="8">
    <location>
        <begin position="109"/>
        <end position="298"/>
    </location>
</feature>
<dbReference type="AlphaFoldDB" id="A0A644TUS7"/>
<dbReference type="Pfam" id="PF12911">
    <property type="entry name" value="OppC_N"/>
    <property type="match status" value="1"/>
</dbReference>
<gene>
    <name evidence="9" type="primary">gsiD_6</name>
    <name evidence="9" type="ORF">SDC9_16444</name>
</gene>
<dbReference type="InterPro" id="IPR035906">
    <property type="entry name" value="MetI-like_sf"/>
</dbReference>
<proteinExistence type="predicted"/>
<dbReference type="Gene3D" id="1.10.3720.10">
    <property type="entry name" value="MetI-like"/>
    <property type="match status" value="1"/>
</dbReference>
<evidence type="ECO:0000256" key="3">
    <source>
        <dbReference type="ARBA" id="ARBA00022475"/>
    </source>
</evidence>
<feature type="transmembrane region" description="Helical" evidence="7">
    <location>
        <begin position="114"/>
        <end position="136"/>
    </location>
</feature>
<dbReference type="GO" id="GO:0055085">
    <property type="term" value="P:transmembrane transport"/>
    <property type="evidence" value="ECO:0007669"/>
    <property type="project" value="InterPro"/>
</dbReference>
<dbReference type="CDD" id="cd06261">
    <property type="entry name" value="TM_PBP2"/>
    <property type="match status" value="1"/>
</dbReference>
<name>A0A644TUS7_9ZZZZ</name>